<proteinExistence type="predicted"/>
<sequence>MLMSQQALSLTSTAGTDSAIDQSTKPSGDVTKSSSSLSADVDSGPGNNGGALKPIGNVAKRLRGVDKIDTTSLKSIKTGPSSSPMTARSARVRFGSWEQMERDARKTALKEKQEKFLSAEKFAVVGASADEKKYGYKCMKFLLEINGGKGVVPINPNASQVLGVQCLKAVTDLPDPQNTAVSVVVRPEVTLIILNLIVQHKLPVISIWLQPGAEDAAVLDYIKSNDLEDRCIYSTAPHPFSSTSTGVSLIMKPKSNSSSSPKTDTSTTSLGCSSLVDSPTMGKMTDGIENVSAALQTLSKRGAARLSTMQGAGFVPCLLKDGLKRLQNPISKRSSDSMEVDGFDPGSGTGGGFAPTPGEKRTSSLSEDCFSSGSGGNGGRVLSSTFDPGPGGNGAFVVPSPSTFQPGPIHNGGGFAARSSSFDPGSGGGGGRVILTPDVSSNDEPRTNDSINPGPSGNVGFASPTRFDPGSPGNGGRFAAPARSSSFDPGSPNNGGRFAAPDRSSSFDPGPGGNGFAPPSSSIDIGTGGNGGRLASPSTGPYKELHAADSVDPGSGGNGGRMVAPTPLSSAIDSGPGGNGGRAISPSASPDGDNDDPGSGGNGGRMAAVARFDPGPLHNGGRFFALPRASSFDGPGNNGG</sequence>
<feature type="compositionally biased region" description="Polar residues" evidence="1">
    <location>
        <begin position="438"/>
        <end position="455"/>
    </location>
</feature>
<reference evidence="3 4" key="1">
    <citation type="submission" date="2024-01" db="EMBL/GenBank/DDBJ databases">
        <title>A draft genome for the cacao thread blight pathogen Marasmiellus scandens.</title>
        <authorList>
            <person name="Baruah I.K."/>
            <person name="Leung J."/>
            <person name="Bukari Y."/>
            <person name="Amoako-Attah I."/>
            <person name="Meinhardt L.W."/>
            <person name="Bailey B.A."/>
            <person name="Cohen S.P."/>
        </authorList>
    </citation>
    <scope>NUCLEOTIDE SEQUENCE [LARGE SCALE GENOMIC DNA]</scope>
    <source>
        <strain evidence="3 4">GH-19</strain>
    </source>
</reference>
<dbReference type="PANTHER" id="PTHR33303:SF2">
    <property type="entry name" value="COA-BINDING DOMAIN-CONTAINING PROTEIN"/>
    <property type="match status" value="1"/>
</dbReference>
<dbReference type="Gene3D" id="3.40.50.720">
    <property type="entry name" value="NAD(P)-binding Rossmann-like Domain"/>
    <property type="match status" value="1"/>
</dbReference>
<gene>
    <name evidence="3" type="ORF">VKT23_011623</name>
</gene>
<dbReference type="InterPro" id="IPR036291">
    <property type="entry name" value="NAD(P)-bd_dom_sf"/>
</dbReference>
<organism evidence="3 4">
    <name type="scientific">Marasmiellus scandens</name>
    <dbReference type="NCBI Taxonomy" id="2682957"/>
    <lineage>
        <taxon>Eukaryota</taxon>
        <taxon>Fungi</taxon>
        <taxon>Dikarya</taxon>
        <taxon>Basidiomycota</taxon>
        <taxon>Agaricomycotina</taxon>
        <taxon>Agaricomycetes</taxon>
        <taxon>Agaricomycetidae</taxon>
        <taxon>Agaricales</taxon>
        <taxon>Marasmiineae</taxon>
        <taxon>Omphalotaceae</taxon>
        <taxon>Marasmiellus</taxon>
    </lineage>
</organism>
<comment type="caution">
    <text evidence="3">The sequence shown here is derived from an EMBL/GenBank/DDBJ whole genome shotgun (WGS) entry which is preliminary data.</text>
</comment>
<evidence type="ECO:0000259" key="2">
    <source>
        <dbReference type="SMART" id="SM00881"/>
    </source>
</evidence>
<protein>
    <recommendedName>
        <fullName evidence="2">CoA-binding domain-containing protein</fullName>
    </recommendedName>
</protein>
<feature type="region of interest" description="Disordered" evidence="1">
    <location>
        <begin position="252"/>
        <end position="275"/>
    </location>
</feature>
<dbReference type="PANTHER" id="PTHR33303">
    <property type="entry name" value="CYTOPLASMIC PROTEIN-RELATED"/>
    <property type="match status" value="1"/>
</dbReference>
<feature type="compositionally biased region" description="Polar residues" evidence="1">
    <location>
        <begin position="483"/>
        <end position="494"/>
    </location>
</feature>
<feature type="region of interest" description="Disordered" evidence="1">
    <location>
        <begin position="1"/>
        <end position="56"/>
    </location>
</feature>
<evidence type="ECO:0000313" key="4">
    <source>
        <dbReference type="Proteomes" id="UP001498398"/>
    </source>
</evidence>
<dbReference type="InterPro" id="IPR003781">
    <property type="entry name" value="CoA-bd"/>
</dbReference>
<keyword evidence="4" id="KW-1185">Reference proteome</keyword>
<dbReference type="SMART" id="SM00881">
    <property type="entry name" value="CoA_binding"/>
    <property type="match status" value="1"/>
</dbReference>
<dbReference type="SUPFAM" id="SSF51735">
    <property type="entry name" value="NAD(P)-binding Rossmann-fold domains"/>
    <property type="match status" value="1"/>
</dbReference>
<feature type="region of interest" description="Disordered" evidence="1">
    <location>
        <begin position="330"/>
        <end position="640"/>
    </location>
</feature>
<dbReference type="Pfam" id="PF13380">
    <property type="entry name" value="CoA_binding_2"/>
    <property type="match status" value="1"/>
</dbReference>
<feature type="compositionally biased region" description="Polar residues" evidence="1">
    <location>
        <begin position="1"/>
        <end position="32"/>
    </location>
</feature>
<dbReference type="EMBL" id="JBANRG010000026">
    <property type="protein sequence ID" value="KAK7453359.1"/>
    <property type="molecule type" value="Genomic_DNA"/>
</dbReference>
<evidence type="ECO:0000256" key="1">
    <source>
        <dbReference type="SAM" id="MobiDB-lite"/>
    </source>
</evidence>
<name>A0ABR1J7M2_9AGAR</name>
<feature type="domain" description="CoA-binding" evidence="2">
    <location>
        <begin position="116"/>
        <end position="213"/>
    </location>
</feature>
<evidence type="ECO:0000313" key="3">
    <source>
        <dbReference type="EMBL" id="KAK7453359.1"/>
    </source>
</evidence>
<accession>A0ABR1J7M2</accession>
<dbReference type="Proteomes" id="UP001498398">
    <property type="component" value="Unassembled WGS sequence"/>
</dbReference>
<feature type="compositionally biased region" description="Low complexity" evidence="1">
    <location>
        <begin position="252"/>
        <end position="269"/>
    </location>
</feature>
<feature type="compositionally biased region" description="Polar residues" evidence="1">
    <location>
        <begin position="363"/>
        <end position="372"/>
    </location>
</feature>